<dbReference type="OrthoDB" id="264015at2759"/>
<dbReference type="InterPro" id="IPR038299">
    <property type="entry name" value="DAO_C_sf"/>
</dbReference>
<keyword evidence="5" id="KW-0274">FAD</keyword>
<evidence type="ECO:0000256" key="4">
    <source>
        <dbReference type="ARBA" id="ARBA00022630"/>
    </source>
</evidence>
<dbReference type="PRINTS" id="PR01001">
    <property type="entry name" value="FADG3PDH"/>
</dbReference>
<dbReference type="Gene3D" id="1.10.8.870">
    <property type="entry name" value="Alpha-glycerophosphate oxidase, cap domain"/>
    <property type="match status" value="1"/>
</dbReference>
<dbReference type="SUPFAM" id="SSF51905">
    <property type="entry name" value="FAD/NAD(P)-binding domain"/>
    <property type="match status" value="1"/>
</dbReference>
<proteinExistence type="inferred from homology"/>
<evidence type="ECO:0000256" key="2">
    <source>
        <dbReference type="ARBA" id="ARBA00007330"/>
    </source>
</evidence>
<keyword evidence="6 9" id="KW-0560">Oxidoreductase</keyword>
<dbReference type="Pfam" id="PF01266">
    <property type="entry name" value="DAO"/>
    <property type="match status" value="1"/>
</dbReference>
<evidence type="ECO:0000256" key="5">
    <source>
        <dbReference type="ARBA" id="ARBA00022827"/>
    </source>
</evidence>
<dbReference type="Gene3D" id="3.30.9.10">
    <property type="entry name" value="D-Amino Acid Oxidase, subunit A, domain 2"/>
    <property type="match status" value="1"/>
</dbReference>
<dbReference type="RefSeq" id="XP_004832641.1">
    <property type="nucleotide sequence ID" value="XM_004832584.1"/>
</dbReference>
<dbReference type="Pfam" id="PF16901">
    <property type="entry name" value="DAO_C"/>
    <property type="match status" value="1"/>
</dbReference>
<evidence type="ECO:0000259" key="8">
    <source>
        <dbReference type="Pfam" id="PF16901"/>
    </source>
</evidence>
<evidence type="ECO:0000313" key="9">
    <source>
        <dbReference type="EMBL" id="EKX73189.1"/>
    </source>
</evidence>
<comment type="caution">
    <text evidence="9">The sequence shown here is derived from an EMBL/GenBank/DDBJ whole genome shotgun (WGS) entry which is preliminary data.</text>
</comment>
<sequence length="614" mass="67879">MGRKCRNLIGICSGAIAGSYLFVKREHEKCSLPRDTKFIIPDKLKSRSDMIKSLKSDKFDVLVIGGGCTGTSVALDCATRGLKCALVEANDFSSGTTSKSTKLLHGGIRYLESALLHLDLKELQFVWKALEERAHLIGTAPFANSPVPIVMPIYQLWQLPYFWINIKIYEVLARFFCCNETRIPSSFFSGKSNAVFNFPGIRPDGLLGAVVYYDGQHNDSRTNVLMALTSTIDEYVPGQVGSTIGNYLKVEELLKDSTGKVNGALVCDVLTGETFTVKADVVVNCAGPFAEKIKKLSLPESKLNILHSRGTHVTLPAKYCPTPYGLIIPKTSDGRVLFILPWQGNTIVGTTDNKDELQANPLPQVQDVDFICKDASKYMNCDASQIKADIKSTWSGLRPLLKGVDEVNQTGKLSRGHVIEVDESGLVNVYGGKWTICRLMAQECVDKVVKHFPSVTKGSYACRTRNMVLLGTHNKEGVSDIDDIKPRFNRLSSVITEKYGLDSTVSNHLVESYGYKALDVCELSKEMGLLKPIHEEHPYIMGEVVYGIRNEMACKPIDILARRTRLAFKDVHAAVSSLGLVCDLMGKELSWSAETREQLHKEATAYLKDMMVPS</sequence>
<dbReference type="Proteomes" id="UP000031512">
    <property type="component" value="Unassembled WGS sequence"/>
</dbReference>
<dbReference type="EMBL" id="ACOU01000003">
    <property type="protein sequence ID" value="EKX73189.1"/>
    <property type="molecule type" value="Genomic_DNA"/>
</dbReference>
<evidence type="ECO:0000256" key="6">
    <source>
        <dbReference type="ARBA" id="ARBA00023002"/>
    </source>
</evidence>
<feature type="domain" description="FAD dependent oxidoreductase" evidence="7">
    <location>
        <begin position="60"/>
        <end position="432"/>
    </location>
</feature>
<evidence type="ECO:0000256" key="3">
    <source>
        <dbReference type="ARBA" id="ARBA00013029"/>
    </source>
</evidence>
<keyword evidence="4" id="KW-0285">Flavoprotein</keyword>
<feature type="domain" description="Alpha-glycerophosphate oxidase C-terminal" evidence="8">
    <location>
        <begin position="462"/>
        <end position="595"/>
    </location>
</feature>
<dbReference type="InterPro" id="IPR006076">
    <property type="entry name" value="FAD-dep_OxRdtase"/>
</dbReference>
<dbReference type="KEGG" id="beq:BEWA_052440"/>
<dbReference type="SUPFAM" id="SSF54373">
    <property type="entry name" value="FAD-linked reductases, C-terminal domain"/>
    <property type="match status" value="1"/>
</dbReference>
<dbReference type="STRING" id="1537102.L1LD33"/>
<reference evidence="9 10" key="1">
    <citation type="journal article" date="2012" name="BMC Genomics">
        <title>Comparative genomic analysis and phylogenetic position of Theileria equi.</title>
        <authorList>
            <person name="Kappmeyer L.S."/>
            <person name="Thiagarajan M."/>
            <person name="Herndon D.R."/>
            <person name="Ramsay J.D."/>
            <person name="Caler E."/>
            <person name="Djikeng A."/>
            <person name="Gillespie J.J."/>
            <person name="Lau A.O."/>
            <person name="Roalson E.H."/>
            <person name="Silva J.C."/>
            <person name="Silva M.G."/>
            <person name="Suarez C.E."/>
            <person name="Ueti M.W."/>
            <person name="Nene V.M."/>
            <person name="Mealey R.H."/>
            <person name="Knowles D.P."/>
            <person name="Brayton K.A."/>
        </authorList>
    </citation>
    <scope>NUCLEOTIDE SEQUENCE [LARGE SCALE GENOMIC DNA]</scope>
    <source>
        <strain evidence="9 10">WA</strain>
    </source>
</reference>
<dbReference type="InterPro" id="IPR036188">
    <property type="entry name" value="FAD/NAD-bd_sf"/>
</dbReference>
<comment type="cofactor">
    <cofactor evidence="1">
        <name>FAD</name>
        <dbReference type="ChEBI" id="CHEBI:57692"/>
    </cofactor>
</comment>
<dbReference type="PANTHER" id="PTHR11985">
    <property type="entry name" value="GLYCEROL-3-PHOSPHATE DEHYDROGENASE"/>
    <property type="match status" value="1"/>
</dbReference>
<dbReference type="GO" id="GO:0006072">
    <property type="term" value="P:glycerol-3-phosphate metabolic process"/>
    <property type="evidence" value="ECO:0007669"/>
    <property type="project" value="InterPro"/>
</dbReference>
<gene>
    <name evidence="9" type="ORF">BEWA_052440</name>
</gene>
<dbReference type="VEuPathDB" id="PiroplasmaDB:BEWA_052440"/>
<evidence type="ECO:0000259" key="7">
    <source>
        <dbReference type="Pfam" id="PF01266"/>
    </source>
</evidence>
<dbReference type="PANTHER" id="PTHR11985:SF15">
    <property type="entry name" value="GLYCEROL-3-PHOSPHATE DEHYDROGENASE, MITOCHONDRIAL"/>
    <property type="match status" value="1"/>
</dbReference>
<evidence type="ECO:0000256" key="1">
    <source>
        <dbReference type="ARBA" id="ARBA00001974"/>
    </source>
</evidence>
<dbReference type="Gene3D" id="3.50.50.60">
    <property type="entry name" value="FAD/NAD(P)-binding domain"/>
    <property type="match status" value="1"/>
</dbReference>
<keyword evidence="10" id="KW-1185">Reference proteome</keyword>
<dbReference type="GO" id="GO:0005739">
    <property type="term" value="C:mitochondrion"/>
    <property type="evidence" value="ECO:0007669"/>
    <property type="project" value="TreeGrafter"/>
</dbReference>
<dbReference type="GO" id="GO:0004368">
    <property type="term" value="F:glycerol-3-phosphate dehydrogenase (quinone) activity"/>
    <property type="evidence" value="ECO:0007669"/>
    <property type="project" value="UniProtKB-EC"/>
</dbReference>
<protein>
    <recommendedName>
        <fullName evidence="3">glycerol-3-phosphate dehydrogenase</fullName>
        <ecNumber evidence="3">1.1.5.3</ecNumber>
    </recommendedName>
</protein>
<accession>L1LD33</accession>
<evidence type="ECO:0000313" key="10">
    <source>
        <dbReference type="Proteomes" id="UP000031512"/>
    </source>
</evidence>
<organism evidence="9 10">
    <name type="scientific">Theileria equi strain WA</name>
    <dbReference type="NCBI Taxonomy" id="1537102"/>
    <lineage>
        <taxon>Eukaryota</taxon>
        <taxon>Sar</taxon>
        <taxon>Alveolata</taxon>
        <taxon>Apicomplexa</taxon>
        <taxon>Aconoidasida</taxon>
        <taxon>Piroplasmida</taxon>
        <taxon>Theileriidae</taxon>
        <taxon>Theileria</taxon>
    </lineage>
</organism>
<dbReference type="GeneID" id="15802796"/>
<comment type="similarity">
    <text evidence="2">Belongs to the FAD-dependent glycerol-3-phosphate dehydrogenase family.</text>
</comment>
<dbReference type="eggNOG" id="KOG0042">
    <property type="taxonomic scope" value="Eukaryota"/>
</dbReference>
<dbReference type="InterPro" id="IPR000447">
    <property type="entry name" value="G3P_DH_FAD-dep"/>
</dbReference>
<name>L1LD33_THEEQ</name>
<dbReference type="EC" id="1.1.5.3" evidence="3"/>
<dbReference type="AlphaFoldDB" id="L1LD33"/>
<dbReference type="InterPro" id="IPR031656">
    <property type="entry name" value="DAO_C"/>
</dbReference>